<proteinExistence type="predicted"/>
<dbReference type="KEGG" id="npl:FGF80_18725"/>
<geneLocation type="plasmid" evidence="2">
    <name>pnpa70</name>
</geneLocation>
<accession>A0A4P9TJX6</accession>
<protein>
    <submittedName>
        <fullName evidence="1">Uncharacterized protein</fullName>
    </submittedName>
</protein>
<dbReference type="GeneID" id="96158175"/>
<sequence length="137" mass="15199">MSTEPTLGPGTLVKTGDDEYQAVDDPALGTVLTEIGDREIGPEQVPGIGDDCLRPDCDGHVEDVNGRRWCSEGCLEWFRTTPQDGDPCDKYGDRCDGTLRETGDLEWECDTCDRFRSSARVTWREAWLPNADRGGDE</sequence>
<evidence type="ECO:0000313" key="2">
    <source>
        <dbReference type="Proteomes" id="UP000307562"/>
    </source>
</evidence>
<dbReference type="Proteomes" id="UP000307562">
    <property type="component" value="Plasmid pNPA70"/>
</dbReference>
<dbReference type="AlphaFoldDB" id="A0A4P9TJX6"/>
<keyword evidence="2" id="KW-1185">Reference proteome</keyword>
<dbReference type="EMBL" id="CP040639">
    <property type="protein sequence ID" value="QCW05279.1"/>
    <property type="molecule type" value="Genomic_DNA"/>
</dbReference>
<keyword evidence="1" id="KW-0614">Plasmid</keyword>
<evidence type="ECO:0000313" key="1">
    <source>
        <dbReference type="EMBL" id="QCW05279.1"/>
    </source>
</evidence>
<gene>
    <name evidence="1" type="ORF">FGF80_18725</name>
</gene>
<dbReference type="RefSeq" id="WP_138655736.1">
    <property type="nucleotide sequence ID" value="NZ_CP040639.1"/>
</dbReference>
<name>A0A4P9TJX6_9EURY</name>
<reference evidence="2" key="1">
    <citation type="submission" date="2019-05" db="EMBL/GenBank/DDBJ databases">
        <title>Complete Genome Sequence and Methylation Pattern of the Halophilic Archaeon Natrinema pallidum BOL6-1.</title>
        <authorList>
            <person name="DasSarma P."/>
            <person name="DasSarma B.P."/>
            <person name="DasSarma S.L."/>
            <person name="Martinez F.L."/>
            <person name="Guzman D."/>
            <person name="Roberts R.J."/>
            <person name="DasSarma S."/>
        </authorList>
    </citation>
    <scope>NUCLEOTIDE SEQUENCE [LARGE SCALE GENOMIC DNA]</scope>
    <source>
        <strain evidence="2">BOL6-1</strain>
        <plasmid evidence="2">pnpa70</plasmid>
    </source>
</reference>
<organism evidence="1 2">
    <name type="scientific">Natrinema pallidum</name>
    <dbReference type="NCBI Taxonomy" id="69527"/>
    <lineage>
        <taxon>Archaea</taxon>
        <taxon>Methanobacteriati</taxon>
        <taxon>Methanobacteriota</taxon>
        <taxon>Stenosarchaea group</taxon>
        <taxon>Halobacteria</taxon>
        <taxon>Halobacteriales</taxon>
        <taxon>Natrialbaceae</taxon>
        <taxon>Natrinema</taxon>
    </lineage>
</organism>